<dbReference type="InterPro" id="IPR045179">
    <property type="entry name" value="YgfZ/GcvT"/>
</dbReference>
<dbReference type="GO" id="GO:0005759">
    <property type="term" value="C:mitochondrial matrix"/>
    <property type="evidence" value="ECO:0007669"/>
    <property type="project" value="TreeGrafter"/>
</dbReference>
<keyword evidence="3" id="KW-0496">Mitochondrion</keyword>
<name>A0A8I6S3Z6_CIMLE</name>
<evidence type="ECO:0000259" key="4">
    <source>
        <dbReference type="Pfam" id="PF01571"/>
    </source>
</evidence>
<organism evidence="6 7">
    <name type="scientific">Cimex lectularius</name>
    <name type="common">Bed bug</name>
    <name type="synonym">Acanthia lectularia</name>
    <dbReference type="NCBI Taxonomy" id="79782"/>
    <lineage>
        <taxon>Eukaryota</taxon>
        <taxon>Metazoa</taxon>
        <taxon>Ecdysozoa</taxon>
        <taxon>Arthropoda</taxon>
        <taxon>Hexapoda</taxon>
        <taxon>Insecta</taxon>
        <taxon>Pterygota</taxon>
        <taxon>Neoptera</taxon>
        <taxon>Paraneoptera</taxon>
        <taxon>Hemiptera</taxon>
        <taxon>Heteroptera</taxon>
        <taxon>Panheteroptera</taxon>
        <taxon>Cimicomorpha</taxon>
        <taxon>Cimicidae</taxon>
        <taxon>Cimex</taxon>
    </lineage>
</organism>
<sequence length="331" mass="37257">MLSRKSLWFSTVELEKPEFGAERLKGRSVLSIKGADAEGFLQELTTNDVRQLEVGPSMFTLFLNGRGRVIHDAIIYKGKDDTFYIDCDIASVQALQVHMIMFRARKEVKIKSVEHELATWSIFSPKEAEKYINKCQEEDEPDNICRDEPNPLDEIELGENIIVSRDPRIWALGLRILAPKEMDVIHTIKNLGLKVKAIPNLYKTIRYKLGIGEGTSEVGYGRCLPAEVNGDYLHGIDVNKGSYIGFVPDVKKRNVDTRLMPIMVNTVHLGEIPVNTPIEDARGRKKAPVGYLRGLQGSLGLGLMNVSGALQYKNVKIGKILMQVLKPPWWK</sequence>
<dbReference type="Pfam" id="PF25455">
    <property type="entry name" value="Beta-barrel_CAF17_C"/>
    <property type="match status" value="1"/>
</dbReference>
<feature type="domain" description="GCVT N-terminal" evidence="4">
    <location>
        <begin position="30"/>
        <end position="137"/>
    </location>
</feature>
<evidence type="ECO:0000256" key="3">
    <source>
        <dbReference type="ARBA" id="ARBA00023128"/>
    </source>
</evidence>
<keyword evidence="7" id="KW-1185">Reference proteome</keyword>
<accession>A0A8I6S3Z6</accession>
<dbReference type="KEGG" id="clec:106670150"/>
<evidence type="ECO:0000256" key="2">
    <source>
        <dbReference type="ARBA" id="ARBA00022946"/>
    </source>
</evidence>
<dbReference type="OMA" id="EHELATW"/>
<dbReference type="OrthoDB" id="191995at2759"/>
<dbReference type="AlphaFoldDB" id="A0A8I6S3Z6"/>
<reference evidence="6" key="1">
    <citation type="submission" date="2022-01" db="UniProtKB">
        <authorList>
            <consortium name="EnsemblMetazoa"/>
        </authorList>
    </citation>
    <scope>IDENTIFICATION</scope>
</reference>
<dbReference type="Pfam" id="PF01571">
    <property type="entry name" value="GCV_T"/>
    <property type="match status" value="1"/>
</dbReference>
<dbReference type="Gene3D" id="3.30.1360.120">
    <property type="entry name" value="Probable tRNA modification gtpase trme, domain 1"/>
    <property type="match status" value="1"/>
</dbReference>
<protein>
    <recommendedName>
        <fullName evidence="8">Aminomethyltransferase folate-binding domain-containing protein</fullName>
    </recommendedName>
</protein>
<dbReference type="SUPFAM" id="SSF103025">
    <property type="entry name" value="Folate-binding domain"/>
    <property type="match status" value="1"/>
</dbReference>
<dbReference type="GO" id="GO:0016226">
    <property type="term" value="P:iron-sulfur cluster assembly"/>
    <property type="evidence" value="ECO:0007669"/>
    <property type="project" value="TreeGrafter"/>
</dbReference>
<dbReference type="Proteomes" id="UP000494040">
    <property type="component" value="Unassembled WGS sequence"/>
</dbReference>
<comment type="subcellular location">
    <subcellularLocation>
        <location evidence="1">Mitochondrion</location>
    </subcellularLocation>
</comment>
<dbReference type="InterPro" id="IPR027266">
    <property type="entry name" value="TrmE/GcvT-like"/>
</dbReference>
<dbReference type="RefSeq" id="XP_014255717.1">
    <property type="nucleotide sequence ID" value="XM_014400231.1"/>
</dbReference>
<evidence type="ECO:0008006" key="8">
    <source>
        <dbReference type="Google" id="ProtNLM"/>
    </source>
</evidence>
<dbReference type="EnsemblMetazoa" id="XM_014400231.1">
    <property type="protein sequence ID" value="XP_014255717.1"/>
    <property type="gene ID" value="LOC106670150"/>
</dbReference>
<dbReference type="InterPro" id="IPR006222">
    <property type="entry name" value="GCVT_N"/>
</dbReference>
<evidence type="ECO:0000256" key="1">
    <source>
        <dbReference type="ARBA" id="ARBA00004173"/>
    </source>
</evidence>
<evidence type="ECO:0000313" key="6">
    <source>
        <dbReference type="EnsemblMetazoa" id="XP_014255717.1"/>
    </source>
</evidence>
<feature type="domain" description="CAF17 C-terminal" evidence="5">
    <location>
        <begin position="258"/>
        <end position="331"/>
    </location>
</feature>
<dbReference type="InterPro" id="IPR057460">
    <property type="entry name" value="CAF17_C"/>
</dbReference>
<dbReference type="PANTHER" id="PTHR22602">
    <property type="entry name" value="TRANSFERASE CAF17, MITOCHONDRIAL-RELATED"/>
    <property type="match status" value="1"/>
</dbReference>
<keyword evidence="2" id="KW-0809">Transit peptide</keyword>
<dbReference type="PANTHER" id="PTHR22602:SF0">
    <property type="entry name" value="TRANSFERASE CAF17, MITOCHONDRIAL-RELATED"/>
    <property type="match status" value="1"/>
</dbReference>
<evidence type="ECO:0000259" key="5">
    <source>
        <dbReference type="Pfam" id="PF25455"/>
    </source>
</evidence>
<dbReference type="GeneID" id="106670150"/>
<evidence type="ECO:0000313" key="7">
    <source>
        <dbReference type="Proteomes" id="UP000494040"/>
    </source>
</evidence>
<proteinExistence type="predicted"/>